<organism evidence="2 3">
    <name type="scientific">Paragonimus skrjabini miyazakii</name>
    <dbReference type="NCBI Taxonomy" id="59628"/>
    <lineage>
        <taxon>Eukaryota</taxon>
        <taxon>Metazoa</taxon>
        <taxon>Spiralia</taxon>
        <taxon>Lophotrochozoa</taxon>
        <taxon>Platyhelminthes</taxon>
        <taxon>Trematoda</taxon>
        <taxon>Digenea</taxon>
        <taxon>Plagiorchiida</taxon>
        <taxon>Troglotremata</taxon>
        <taxon>Troglotrematidae</taxon>
        <taxon>Paragonimus</taxon>
    </lineage>
</organism>
<feature type="region of interest" description="Disordered" evidence="1">
    <location>
        <begin position="599"/>
        <end position="625"/>
    </location>
</feature>
<evidence type="ECO:0000313" key="2">
    <source>
        <dbReference type="EMBL" id="KAF7256214.1"/>
    </source>
</evidence>
<name>A0A8S9YN76_9TREM</name>
<feature type="compositionally biased region" description="Basic residues" evidence="1">
    <location>
        <begin position="610"/>
        <end position="619"/>
    </location>
</feature>
<comment type="caution">
    <text evidence="2">The sequence shown here is derived from an EMBL/GenBank/DDBJ whole genome shotgun (WGS) entry which is preliminary data.</text>
</comment>
<sequence>MGQRLSITTRKTNTSSQTHFMRRDIVEIVYDDVTDCMHGSHRLGEETTNRLTPLNYEASSIPADCSIHASLQFIHQQSNRVKDHSSEENSYSHLPCVETVDLPEFPRNSNINDVCQSAQDPNFFKYPSKLHPCQTFVQTETIAQTLPTNQNYQLHRPEIFTSQQVFPDKMLTNMNAGGESAREPNNSLYSEGMSALKKTTDRNISEPCIPSHRQIIQSDVISSGTPRSKRPRNHKFWQRVTTASKHLSADYSMADVVSIQQYNSEFFKLNSGSTTRQKHCDHDPKTSWLRPNVGQSTHSLLQNISVSELTNFGGGKKRNISLYDNAQMNDKRNISVSPSIGDVSQTTVEPVTKDWRNDLRFNRGFSNKLLTAQSSPQCTLSVTASTPISHIGNIARFTLFTLRSESDDTVNNTWPFPANLENRIPASSPEAQVLPECLQLVKHPHYERRRKRFASHRNANIYLGGNVTPSPRLLRNHIQSPDFVQYSSCSSIPQPTSDAKEIQIYNYQFWIRYEPWVENVFNNPLDRRIESIGRLSDSRIRLTKRSRRSPKGFQERMVNVIAPSVLALQKCCRLFDDKFPNFYAASGFLTISDKLDDPWNSGRSRTSSRISKRTRRSKTIRSISRERHPYLTKNRSCSVTRNFPENGEGRINTSTTIIQPEFGDDWFPNFY</sequence>
<proteinExistence type="predicted"/>
<accession>A0A8S9YN76</accession>
<protein>
    <submittedName>
        <fullName evidence="2">Uncharacterized protein</fullName>
    </submittedName>
</protein>
<dbReference type="Proteomes" id="UP000822476">
    <property type="component" value="Unassembled WGS sequence"/>
</dbReference>
<keyword evidence="3" id="KW-1185">Reference proteome</keyword>
<evidence type="ECO:0000256" key="1">
    <source>
        <dbReference type="SAM" id="MobiDB-lite"/>
    </source>
</evidence>
<evidence type="ECO:0000313" key="3">
    <source>
        <dbReference type="Proteomes" id="UP000822476"/>
    </source>
</evidence>
<dbReference type="OrthoDB" id="6253957at2759"/>
<dbReference type="EMBL" id="JTDE01003305">
    <property type="protein sequence ID" value="KAF7256214.1"/>
    <property type="molecule type" value="Genomic_DNA"/>
</dbReference>
<gene>
    <name evidence="2" type="ORF">EG68_06404</name>
</gene>
<reference evidence="2" key="1">
    <citation type="submission" date="2019-07" db="EMBL/GenBank/DDBJ databases">
        <title>Annotation for the trematode Paragonimus miyazaki's.</title>
        <authorList>
            <person name="Choi Y.-J."/>
        </authorList>
    </citation>
    <scope>NUCLEOTIDE SEQUENCE</scope>
    <source>
        <strain evidence="2">Japan</strain>
    </source>
</reference>
<dbReference type="AlphaFoldDB" id="A0A8S9YN76"/>